<evidence type="ECO:0000313" key="7">
    <source>
        <dbReference type="Proteomes" id="UP001152049"/>
    </source>
</evidence>
<dbReference type="InterPro" id="IPR013341">
    <property type="entry name" value="Mandelate_racemase_N_dom"/>
</dbReference>
<evidence type="ECO:0000256" key="1">
    <source>
        <dbReference type="ARBA" id="ARBA00001946"/>
    </source>
</evidence>
<dbReference type="EMBL" id="JAOQAZ010000026">
    <property type="protein sequence ID" value="KAJ4252320.1"/>
    <property type="molecule type" value="Genomic_DNA"/>
</dbReference>
<proteinExistence type="inferred from homology"/>
<gene>
    <name evidence="6" type="ORF">NW762_010917</name>
</gene>
<dbReference type="InterPro" id="IPR018110">
    <property type="entry name" value="Mandel_Rmase/mucon_lact_enz_CS"/>
</dbReference>
<dbReference type="InterPro" id="IPR029065">
    <property type="entry name" value="Enolase_C-like"/>
</dbReference>
<dbReference type="SUPFAM" id="SSF54826">
    <property type="entry name" value="Enolase N-terminal domain-like"/>
    <property type="match status" value="1"/>
</dbReference>
<dbReference type="Pfam" id="PF13378">
    <property type="entry name" value="MR_MLE_C"/>
    <property type="match status" value="1"/>
</dbReference>
<dbReference type="Gene3D" id="3.30.390.10">
    <property type="entry name" value="Enolase-like, N-terminal domain"/>
    <property type="match status" value="1"/>
</dbReference>
<keyword evidence="3" id="KW-0479">Metal-binding</keyword>
<dbReference type="SMART" id="SM00922">
    <property type="entry name" value="MR_MLE"/>
    <property type="match status" value="1"/>
</dbReference>
<keyword evidence="4" id="KW-0413">Isomerase</keyword>
<dbReference type="Gene3D" id="3.20.20.120">
    <property type="entry name" value="Enolase-like C-terminal domain"/>
    <property type="match status" value="1"/>
</dbReference>
<dbReference type="SFLD" id="SFLDS00001">
    <property type="entry name" value="Enolase"/>
    <property type="match status" value="1"/>
</dbReference>
<dbReference type="InterPro" id="IPR036849">
    <property type="entry name" value="Enolase-like_C_sf"/>
</dbReference>
<evidence type="ECO:0000313" key="6">
    <source>
        <dbReference type="EMBL" id="KAJ4252320.1"/>
    </source>
</evidence>
<dbReference type="GO" id="GO:0016854">
    <property type="term" value="F:racemase and epimerase activity"/>
    <property type="evidence" value="ECO:0007669"/>
    <property type="project" value="UniProtKB-ARBA"/>
</dbReference>
<dbReference type="GO" id="GO:0046872">
    <property type="term" value="F:metal ion binding"/>
    <property type="evidence" value="ECO:0007669"/>
    <property type="project" value="UniProtKB-KW"/>
</dbReference>
<evidence type="ECO:0000256" key="4">
    <source>
        <dbReference type="ARBA" id="ARBA00023235"/>
    </source>
</evidence>
<dbReference type="OrthoDB" id="2943660at2759"/>
<dbReference type="AlphaFoldDB" id="A0A9W8V9P1"/>
<accession>A0A9W8V9P1</accession>
<dbReference type="SUPFAM" id="SSF51604">
    <property type="entry name" value="Enolase C-terminal domain-like"/>
    <property type="match status" value="1"/>
</dbReference>
<comment type="caution">
    <text evidence="6">The sequence shown here is derived from an EMBL/GenBank/DDBJ whole genome shotgun (WGS) entry which is preliminary data.</text>
</comment>
<reference evidence="6" key="1">
    <citation type="submission" date="2022-09" db="EMBL/GenBank/DDBJ databases">
        <title>Fusarium specimens isolated from Avocado Roots.</title>
        <authorList>
            <person name="Stajich J."/>
            <person name="Roper C."/>
            <person name="Heimlech-Rivalta G."/>
        </authorList>
    </citation>
    <scope>NUCLEOTIDE SEQUENCE</scope>
    <source>
        <strain evidence="6">CF00136</strain>
    </source>
</reference>
<keyword evidence="7" id="KW-1185">Reference proteome</keyword>
<dbReference type="SFLD" id="SFLDG00180">
    <property type="entry name" value="muconate_cycloisomerase"/>
    <property type="match status" value="1"/>
</dbReference>
<evidence type="ECO:0000256" key="3">
    <source>
        <dbReference type="ARBA" id="ARBA00022723"/>
    </source>
</evidence>
<dbReference type="InterPro" id="IPR013342">
    <property type="entry name" value="Mandelate_racemase_C"/>
</dbReference>
<feature type="domain" description="Mandelate racemase/muconate lactonizing enzyme C-terminal" evidence="5">
    <location>
        <begin position="144"/>
        <end position="238"/>
    </location>
</feature>
<comment type="cofactor">
    <cofactor evidence="1">
        <name>Mg(2+)</name>
        <dbReference type="ChEBI" id="CHEBI:18420"/>
    </cofactor>
</comment>
<dbReference type="GO" id="GO:0009063">
    <property type="term" value="P:amino acid catabolic process"/>
    <property type="evidence" value="ECO:0007669"/>
    <property type="project" value="InterPro"/>
</dbReference>
<dbReference type="PANTHER" id="PTHR48073:SF2">
    <property type="entry name" value="O-SUCCINYLBENZOATE SYNTHASE"/>
    <property type="match status" value="1"/>
</dbReference>
<organism evidence="6 7">
    <name type="scientific">Fusarium torreyae</name>
    <dbReference type="NCBI Taxonomy" id="1237075"/>
    <lineage>
        <taxon>Eukaryota</taxon>
        <taxon>Fungi</taxon>
        <taxon>Dikarya</taxon>
        <taxon>Ascomycota</taxon>
        <taxon>Pezizomycotina</taxon>
        <taxon>Sordariomycetes</taxon>
        <taxon>Hypocreomycetidae</taxon>
        <taxon>Hypocreales</taxon>
        <taxon>Nectriaceae</taxon>
        <taxon>Fusarium</taxon>
    </lineage>
</organism>
<dbReference type="Pfam" id="PF02746">
    <property type="entry name" value="MR_MLE_N"/>
    <property type="match status" value="1"/>
</dbReference>
<dbReference type="PANTHER" id="PTHR48073">
    <property type="entry name" value="O-SUCCINYLBENZOATE SYNTHASE-RELATED"/>
    <property type="match status" value="1"/>
</dbReference>
<dbReference type="InterPro" id="IPR029017">
    <property type="entry name" value="Enolase-like_N"/>
</dbReference>
<dbReference type="PROSITE" id="PS00909">
    <property type="entry name" value="MR_MLE_2"/>
    <property type="match status" value="1"/>
</dbReference>
<dbReference type="Proteomes" id="UP001152049">
    <property type="component" value="Unassembled WGS sequence"/>
</dbReference>
<evidence type="ECO:0000256" key="2">
    <source>
        <dbReference type="ARBA" id="ARBA00008031"/>
    </source>
</evidence>
<name>A0A9W8V9P1_9HYPO</name>
<comment type="similarity">
    <text evidence="2">Belongs to the mandelate racemase/muconate lactonizing enzyme family.</text>
</comment>
<protein>
    <recommendedName>
        <fullName evidence="5">Mandelate racemase/muconate lactonizing enzyme C-terminal domain-containing protein</fullName>
    </recommendedName>
</protein>
<sequence>MHITDVAVFSYDANYNYDSYSMSGGRVATGQKSIVLRIRTDDNVEGWAETAPLGTDYLPSFFEGELAALKLLGPHILGLDPRSPATVSVAMDAVLLSGMAAKAVIDMACWDILGKSTGLATSTLLGPCTQKQVRAFSVIGLGTPEVGVKKAQAELDKGLKAMQLKVGDDPINDANRVRAVRNVLPTSIDIWADANGGWNLEQALTFARVLGADVAVPLEQPCASLSDSAEFGRRTGLPVALDESIVTMSDLLVAKAAGITGVNIKPSRVGGFTKARTLRDAAVDLDMMVTIDDTWGCALTTAQNLQLAASTRPDRLRAVDLFAEWTNPIIAEIPRMNTEGCIEPGVVPGNGFGPVDAKLLREPLFSFQS</sequence>
<evidence type="ECO:0000259" key="5">
    <source>
        <dbReference type="SMART" id="SM00922"/>
    </source>
</evidence>